<dbReference type="CDD" id="cd17268">
    <property type="entry name" value="RMtype1_S_Ara36733I_TRD1-CR1_like"/>
    <property type="match status" value="1"/>
</dbReference>
<accession>A0A5M8P144</accession>
<gene>
    <name evidence="5" type="ORF">EZS26_001856</name>
</gene>
<dbReference type="EMBL" id="SNRX01000011">
    <property type="protein sequence ID" value="KAA6302040.1"/>
    <property type="molecule type" value="Genomic_DNA"/>
</dbReference>
<evidence type="ECO:0000256" key="1">
    <source>
        <dbReference type="ARBA" id="ARBA00010923"/>
    </source>
</evidence>
<dbReference type="Proteomes" id="UP000324575">
    <property type="component" value="Unassembled WGS sequence"/>
</dbReference>
<dbReference type="GO" id="GO:0003677">
    <property type="term" value="F:DNA binding"/>
    <property type="evidence" value="ECO:0007669"/>
    <property type="project" value="UniProtKB-KW"/>
</dbReference>
<sequence length="411" mass="46496">MNKIEKLIQQHCPNGVEFKELGECLVKNIGGGTPSKAKSTYWNGSIPWASVKDIVKCGMILNETEDFITEEGLHNSPCNIVPKGEIIIITRINPGIAVIAGKNIAINQDLRGLFLKPFVNTKFLVFYFQTLKIEGKGTTVKGISIDELERIKIPIPPLPIQQEIVNILDKFTQLETELEVELETEIKARRAQYEHYRNALLTFTPPPLTNFNTIIYKTLGEIGMLIRGNGLQKKDFTESGIGCIHYGQIYTYYGTFADKTKSFVSSELSKKLQKVEKGDLILANTGENIEDICKAVAWLGDETIVTGGHSTIFKHSQNPKYLAYYFQTKDFFDQKRRIAKGTKVIEVAVKDLEKIRVPIPPIEEQSRIVAILDKFEALVNDISVGLPAEIKMRRQQYEYYRNKLLTFKEAA</sequence>
<dbReference type="PANTHER" id="PTHR43140:SF1">
    <property type="entry name" value="TYPE I RESTRICTION ENZYME ECOKI SPECIFICITY SUBUNIT"/>
    <property type="match status" value="1"/>
</dbReference>
<name>A0A5M8P144_9BACT</name>
<dbReference type="Gene3D" id="3.90.220.20">
    <property type="entry name" value="DNA methylase specificity domains"/>
    <property type="match status" value="2"/>
</dbReference>
<comment type="similarity">
    <text evidence="1">Belongs to the type-I restriction system S methylase family.</text>
</comment>
<evidence type="ECO:0000256" key="3">
    <source>
        <dbReference type="ARBA" id="ARBA00023125"/>
    </source>
</evidence>
<dbReference type="GO" id="GO:0009307">
    <property type="term" value="P:DNA restriction-modification system"/>
    <property type="evidence" value="ECO:0007669"/>
    <property type="project" value="UniProtKB-KW"/>
</dbReference>
<feature type="domain" description="Type I restriction modification DNA specificity" evidence="4">
    <location>
        <begin position="13"/>
        <end position="187"/>
    </location>
</feature>
<dbReference type="Pfam" id="PF01420">
    <property type="entry name" value="Methylase_S"/>
    <property type="match status" value="2"/>
</dbReference>
<comment type="caution">
    <text evidence="5">The sequence shown here is derived from an EMBL/GenBank/DDBJ whole genome shotgun (WGS) entry which is preliminary data.</text>
</comment>
<evidence type="ECO:0000313" key="6">
    <source>
        <dbReference type="Proteomes" id="UP000324575"/>
    </source>
</evidence>
<dbReference type="InterPro" id="IPR044946">
    <property type="entry name" value="Restrct_endonuc_typeI_TRD_sf"/>
</dbReference>
<organism evidence="5 6">
    <name type="scientific">Candidatus Ordinivivax streblomastigis</name>
    <dbReference type="NCBI Taxonomy" id="2540710"/>
    <lineage>
        <taxon>Bacteria</taxon>
        <taxon>Pseudomonadati</taxon>
        <taxon>Bacteroidota</taxon>
        <taxon>Bacteroidia</taxon>
        <taxon>Bacteroidales</taxon>
        <taxon>Candidatus Ordinivivax</taxon>
    </lineage>
</organism>
<reference evidence="5 6" key="1">
    <citation type="submission" date="2019-03" db="EMBL/GenBank/DDBJ databases">
        <title>Single cell metagenomics reveals metabolic interactions within the superorganism composed of flagellate Streblomastix strix and complex community of Bacteroidetes bacteria on its surface.</title>
        <authorList>
            <person name="Treitli S.C."/>
            <person name="Kolisko M."/>
            <person name="Husnik F."/>
            <person name="Keeling P."/>
            <person name="Hampl V."/>
        </authorList>
    </citation>
    <scope>NUCLEOTIDE SEQUENCE [LARGE SCALE GENOMIC DNA]</scope>
    <source>
        <strain evidence="5">St1</strain>
    </source>
</reference>
<dbReference type="SUPFAM" id="SSF116734">
    <property type="entry name" value="DNA methylase specificity domain"/>
    <property type="match status" value="2"/>
</dbReference>
<dbReference type="InterPro" id="IPR051212">
    <property type="entry name" value="Type-I_RE_S_subunit"/>
</dbReference>
<dbReference type="InterPro" id="IPR000055">
    <property type="entry name" value="Restrct_endonuc_typeI_TRD"/>
</dbReference>
<keyword evidence="3" id="KW-0238">DNA-binding</keyword>
<feature type="domain" description="Type I restriction modification DNA specificity" evidence="4">
    <location>
        <begin position="217"/>
        <end position="391"/>
    </location>
</feature>
<protein>
    <submittedName>
        <fullName evidence="5">Putative type-1 restriction enzyme specificity protein</fullName>
    </submittedName>
</protein>
<dbReference type="AlphaFoldDB" id="A0A5M8P144"/>
<dbReference type="PANTHER" id="PTHR43140">
    <property type="entry name" value="TYPE-1 RESTRICTION ENZYME ECOKI SPECIFICITY PROTEIN"/>
    <property type="match status" value="1"/>
</dbReference>
<evidence type="ECO:0000313" key="5">
    <source>
        <dbReference type="EMBL" id="KAA6302040.1"/>
    </source>
</evidence>
<proteinExistence type="inferred from homology"/>
<evidence type="ECO:0000259" key="4">
    <source>
        <dbReference type="Pfam" id="PF01420"/>
    </source>
</evidence>
<evidence type="ECO:0000256" key="2">
    <source>
        <dbReference type="ARBA" id="ARBA00022747"/>
    </source>
</evidence>
<keyword evidence="2" id="KW-0680">Restriction system</keyword>